<evidence type="ECO:0000256" key="4">
    <source>
        <dbReference type="ARBA" id="ARBA00023273"/>
    </source>
</evidence>
<dbReference type="Pfam" id="PF00400">
    <property type="entry name" value="WD40"/>
    <property type="match status" value="1"/>
</dbReference>
<dbReference type="SMART" id="SM00320">
    <property type="entry name" value="WD40"/>
    <property type="match status" value="7"/>
</dbReference>
<proteinExistence type="predicted"/>
<sequence>MNGTSSKPQSQSTVRSFGASESDLRRLYTLSLSQIRKRCERGENNNYKPSPFNIRWIHGYNPKVGVINLVKDDSPTLAFYAAGYCGVIYDWMENTMMILQGHKHTIICIDTDAKGDWLVTADSGPENVVIVWDRKDYFPQRTIFNPHGNVKLADVVISSDAKYLLTLGYQEKATINWWIWSMGLDVPHASLEVDIPKWGVVDMGFNPYKSEQFLLMTKHDIWLFVSSKIFVFERGLIKETDDYELKIKIPNKKINPDNGLLTAFTFVEETSQILVATSRGSVLVYGYTIEFTDNVDSSNFENLRFIKVLKVQTKRINVIQNIDGVVVTGNNAGEIHFYDNQVKLLYWIHGFTVDSVKQLSFNISRRSYQILDPKCRKVCQCWDEVQTEIDETTGQPCHKIMKKHVPLDATTGNKPFIIRDFIVCTNNEGVYFVDFLTEKLTTILDNNVSPALSLSVNPEKTFLCVGYTNGVIELFNYVCHKLFVRIDLREHFKTIIPPKDDSLDVEQEVIKPEISVTCLKYSPSGLHLACGLDNGELIFLDPTTISVKSKVPHKDTNFAINQINYSCDSLTLALADSGRTVLVYKYDCSNFMWNFIGKHRAHYKDVTSVFFLPKKNENGEYKLLSLGMDRIMVEYDIGESSEEYLEVLSLDRVDQTAIPLFGIPWPNPPDIDPEIHRTDLPMILIANDEFKYKIVNYGTTMTLSTILGPRYESPVCRMELITITKDDTQMQYLLYASKNVVGLQKMPLDGNPWKHTALLGHPTNIIDMCFREDSGTLFTLGAKDNCVYQWAANYRSVETTTKLGGGDLDPYYCLMEGGRPGWLFQEIRDLFYYIQILCQGTFSPAMRRVKDFIPIDSLSDLMRALGYFPSEYEEITLEELAMNVIGIQDLEVLSEQYSMKDSLGSQQTGDTSTESTEPISSRLFMDRR</sequence>
<evidence type="ECO:0000256" key="2">
    <source>
        <dbReference type="ARBA" id="ARBA00022574"/>
    </source>
</evidence>
<evidence type="ECO:0000313" key="7">
    <source>
        <dbReference type="EMBL" id="CAG9585832.1"/>
    </source>
</evidence>
<dbReference type="SUPFAM" id="SSF50978">
    <property type="entry name" value="WD40 repeat-like"/>
    <property type="match status" value="2"/>
</dbReference>
<dbReference type="GO" id="GO:0031514">
    <property type="term" value="C:motile cilium"/>
    <property type="evidence" value="ECO:0007669"/>
    <property type="project" value="TreeGrafter"/>
</dbReference>
<dbReference type="Gene3D" id="2.130.10.10">
    <property type="entry name" value="YVTN repeat-like/Quinoprotein amine dehydrogenase"/>
    <property type="match status" value="3"/>
</dbReference>
<keyword evidence="8" id="KW-1185">Reference proteome</keyword>
<reference evidence="7" key="1">
    <citation type="submission" date="2021-09" db="EMBL/GenBank/DDBJ databases">
        <authorList>
            <person name="Martin H S."/>
        </authorList>
    </citation>
    <scope>NUCLEOTIDE SEQUENCE</scope>
</reference>
<evidence type="ECO:0000256" key="5">
    <source>
        <dbReference type="ARBA" id="ARBA00040994"/>
    </source>
</evidence>
<dbReference type="EMBL" id="CAKASE010000083">
    <property type="protein sequence ID" value="CAG9585832.1"/>
    <property type="molecule type" value="Genomic_DNA"/>
</dbReference>
<evidence type="ECO:0000313" key="8">
    <source>
        <dbReference type="Proteomes" id="UP000789524"/>
    </source>
</evidence>
<dbReference type="InterPro" id="IPR015943">
    <property type="entry name" value="WD40/YVTN_repeat-like_dom_sf"/>
</dbReference>
<comment type="subcellular location">
    <subcellularLocation>
        <location evidence="1">Cell projection</location>
        <location evidence="1">Cilium</location>
    </subcellularLocation>
</comment>
<dbReference type="AlphaFoldDB" id="A0A8J2R6I3"/>
<feature type="region of interest" description="Disordered" evidence="6">
    <location>
        <begin position="901"/>
        <end position="928"/>
    </location>
</feature>
<dbReference type="InterPro" id="IPR050630">
    <property type="entry name" value="WD_repeat_EMAP"/>
</dbReference>
<dbReference type="InterPro" id="IPR036322">
    <property type="entry name" value="WD40_repeat_dom_sf"/>
</dbReference>
<dbReference type="PANTHER" id="PTHR13720:SF13">
    <property type="entry name" value="CILIA- AND FLAGELLA-ASSOCIATED PROTEIN 251"/>
    <property type="match status" value="1"/>
</dbReference>
<dbReference type="Proteomes" id="UP000789524">
    <property type="component" value="Unassembled WGS sequence"/>
</dbReference>
<dbReference type="OrthoDB" id="4899631at2759"/>
<keyword evidence="2" id="KW-0853">WD repeat</keyword>
<protein>
    <recommendedName>
        <fullName evidence="5">Cilia- and flagella-associated protein 251</fullName>
    </recommendedName>
</protein>
<evidence type="ECO:0000256" key="6">
    <source>
        <dbReference type="SAM" id="MobiDB-lite"/>
    </source>
</evidence>
<dbReference type="InterPro" id="IPR001680">
    <property type="entry name" value="WD40_rpt"/>
</dbReference>
<evidence type="ECO:0000256" key="1">
    <source>
        <dbReference type="ARBA" id="ARBA00004138"/>
    </source>
</evidence>
<keyword evidence="3" id="KW-0677">Repeat</keyword>
<dbReference type="PANTHER" id="PTHR13720">
    <property type="entry name" value="WD-40 REPEAT PROTEIN"/>
    <property type="match status" value="1"/>
</dbReference>
<name>A0A8J2R6I3_9NEOP</name>
<organism evidence="7 8">
    <name type="scientific">Danaus chrysippus</name>
    <name type="common">African queen</name>
    <dbReference type="NCBI Taxonomy" id="151541"/>
    <lineage>
        <taxon>Eukaryota</taxon>
        <taxon>Metazoa</taxon>
        <taxon>Ecdysozoa</taxon>
        <taxon>Arthropoda</taxon>
        <taxon>Hexapoda</taxon>
        <taxon>Insecta</taxon>
        <taxon>Pterygota</taxon>
        <taxon>Neoptera</taxon>
        <taxon>Endopterygota</taxon>
        <taxon>Lepidoptera</taxon>
        <taxon>Glossata</taxon>
        <taxon>Ditrysia</taxon>
        <taxon>Papilionoidea</taxon>
        <taxon>Nymphalidae</taxon>
        <taxon>Danainae</taxon>
        <taxon>Danaini</taxon>
        <taxon>Danaina</taxon>
        <taxon>Danaus</taxon>
        <taxon>Anosia</taxon>
    </lineage>
</organism>
<feature type="compositionally biased region" description="Polar residues" evidence="6">
    <location>
        <begin position="901"/>
        <end position="919"/>
    </location>
</feature>
<keyword evidence="4" id="KW-0966">Cell projection</keyword>
<evidence type="ECO:0000256" key="3">
    <source>
        <dbReference type="ARBA" id="ARBA00022737"/>
    </source>
</evidence>
<comment type="caution">
    <text evidence="7">The sequence shown here is derived from an EMBL/GenBank/DDBJ whole genome shotgun (WGS) entry which is preliminary data.</text>
</comment>
<gene>
    <name evidence="7" type="ORF">DCHRY22_LOCUS16164</name>
</gene>
<accession>A0A8J2R6I3</accession>